<comment type="subunit">
    <text evidence="4">Hexamer formed by 3 homodimers.</text>
</comment>
<reference evidence="16 17" key="1">
    <citation type="journal article" date="2005" name="BMC Genomics">
        <title>Bacterial genome adaptation to niches: divergence of the potential virulence genes in three Burkholderia species of different survival strategies.</title>
        <authorList>
            <person name="Kim H.S."/>
            <person name="Schell M.A."/>
            <person name="Yu Y."/>
            <person name="Ulrich R.L."/>
            <person name="Sarria S.H."/>
            <person name="Nierman W.C."/>
            <person name="DeShazer D."/>
        </authorList>
    </citation>
    <scope>NUCLEOTIDE SEQUENCE [LARGE SCALE GENOMIC DNA]</scope>
    <source>
        <strain evidence="17">ATCC 700388 / DSM 13276 / CCUG 48851 / CIP 106301 / E264</strain>
    </source>
</reference>
<evidence type="ECO:0000259" key="15">
    <source>
        <dbReference type="Pfam" id="PF02749"/>
    </source>
</evidence>
<dbReference type="CDD" id="cd01572">
    <property type="entry name" value="QPRTase"/>
    <property type="match status" value="1"/>
</dbReference>
<feature type="binding site" evidence="13">
    <location>
        <begin position="148"/>
        <end position="150"/>
    </location>
    <ligand>
        <name>substrate</name>
    </ligand>
</feature>
<keyword evidence="6" id="KW-0662">Pyridine nucleotide biosynthesis</keyword>
<dbReference type="InterPro" id="IPR037128">
    <property type="entry name" value="Quinolinate_PRibosylTase_N_sf"/>
</dbReference>
<name>Q2T0G6_BURTA</name>
<dbReference type="GeneID" id="45120536"/>
<comment type="pathway">
    <text evidence="2">Cofactor biosynthesis; NAD(+) biosynthesis; nicotinate D-ribonucleotide from quinolinate: step 1/1.</text>
</comment>
<gene>
    <name evidence="16" type="primary">nadC</name>
    <name evidence="16" type="ordered locus">BTH_I0777</name>
</gene>
<dbReference type="InterPro" id="IPR036068">
    <property type="entry name" value="Nicotinate_pribotase-like_C"/>
</dbReference>
<feature type="binding site" evidence="13">
    <location>
        <position position="232"/>
    </location>
    <ligand>
        <name>substrate</name>
    </ligand>
</feature>
<evidence type="ECO:0000256" key="7">
    <source>
        <dbReference type="ARBA" id="ARBA00022676"/>
    </source>
</evidence>
<dbReference type="FunFam" id="3.90.1170.20:FF:000001">
    <property type="entry name" value="Nicotinate-nucleotide diphosphorylase (Carboxylating)"/>
    <property type="match status" value="1"/>
</dbReference>
<dbReference type="UniPathway" id="UPA00253">
    <property type="reaction ID" value="UER00331"/>
</dbReference>
<dbReference type="InterPro" id="IPR027277">
    <property type="entry name" value="NadC/ModD"/>
</dbReference>
<dbReference type="InterPro" id="IPR002638">
    <property type="entry name" value="Quinolinate_PRibosylTrfase_C"/>
</dbReference>
<feature type="domain" description="Quinolinate phosphoribosyl transferase C-terminal" evidence="14">
    <location>
        <begin position="127"/>
        <end position="291"/>
    </location>
</feature>
<feature type="binding site" evidence="13">
    <location>
        <begin position="276"/>
        <end position="278"/>
    </location>
    <ligand>
        <name>substrate</name>
    </ligand>
</feature>
<feature type="binding site" evidence="13">
    <location>
        <position position="115"/>
    </location>
    <ligand>
        <name>substrate</name>
    </ligand>
</feature>
<dbReference type="RefSeq" id="WP_009892586.1">
    <property type="nucleotide sequence ID" value="NC_007651.1"/>
</dbReference>
<feature type="binding site" evidence="13">
    <location>
        <position position="172"/>
    </location>
    <ligand>
        <name>substrate</name>
    </ligand>
</feature>
<evidence type="ECO:0000256" key="8">
    <source>
        <dbReference type="ARBA" id="ARBA00022679"/>
    </source>
</evidence>
<dbReference type="Gene3D" id="3.20.20.70">
    <property type="entry name" value="Aldolase class I"/>
    <property type="match status" value="1"/>
</dbReference>
<dbReference type="PANTHER" id="PTHR32179:SF3">
    <property type="entry name" value="NICOTINATE-NUCLEOTIDE PYROPHOSPHORYLASE [CARBOXYLATING]"/>
    <property type="match status" value="1"/>
</dbReference>
<feature type="binding site" evidence="13">
    <location>
        <position position="211"/>
    </location>
    <ligand>
        <name>substrate</name>
    </ligand>
</feature>
<dbReference type="Pfam" id="PF02749">
    <property type="entry name" value="QRPTase_N"/>
    <property type="match status" value="1"/>
</dbReference>
<evidence type="ECO:0000313" key="16">
    <source>
        <dbReference type="EMBL" id="ABC36505.1"/>
    </source>
</evidence>
<dbReference type="PANTHER" id="PTHR32179">
    <property type="entry name" value="NICOTINATE-NUCLEOTIDE PYROPHOSPHORYLASE [CARBOXYLATING]"/>
    <property type="match status" value="1"/>
</dbReference>
<dbReference type="GO" id="GO:0004514">
    <property type="term" value="F:nicotinate-nucleotide diphosphorylase (carboxylating) activity"/>
    <property type="evidence" value="ECO:0007669"/>
    <property type="project" value="UniProtKB-EC"/>
</dbReference>
<feature type="domain" description="Quinolinate phosphoribosyl transferase N-terminal" evidence="15">
    <location>
        <begin position="44"/>
        <end position="125"/>
    </location>
</feature>
<dbReference type="GO" id="GO:0034213">
    <property type="term" value="P:quinolinate catabolic process"/>
    <property type="evidence" value="ECO:0007669"/>
    <property type="project" value="TreeGrafter"/>
</dbReference>
<dbReference type="FunFam" id="3.20.20.70:FF:000030">
    <property type="entry name" value="Nicotinate-nucleotide pyrophosphorylase, carboxylating"/>
    <property type="match status" value="1"/>
</dbReference>
<dbReference type="InterPro" id="IPR022412">
    <property type="entry name" value="Quinolinate_PRibosylTrfase_N"/>
</dbReference>
<comment type="similarity">
    <text evidence="3 12">Belongs to the NadC/ModD family.</text>
</comment>
<comment type="catalytic activity">
    <reaction evidence="10">
        <text>nicotinate beta-D-ribonucleotide + CO2 + diphosphate = quinolinate + 5-phospho-alpha-D-ribose 1-diphosphate + 2 H(+)</text>
        <dbReference type="Rhea" id="RHEA:12733"/>
        <dbReference type="ChEBI" id="CHEBI:15378"/>
        <dbReference type="ChEBI" id="CHEBI:16526"/>
        <dbReference type="ChEBI" id="CHEBI:29959"/>
        <dbReference type="ChEBI" id="CHEBI:33019"/>
        <dbReference type="ChEBI" id="CHEBI:57502"/>
        <dbReference type="ChEBI" id="CHEBI:58017"/>
        <dbReference type="EC" id="2.4.2.19"/>
    </reaction>
</comment>
<evidence type="ECO:0000259" key="14">
    <source>
        <dbReference type="Pfam" id="PF01729"/>
    </source>
</evidence>
<keyword evidence="7 12" id="KW-0328">Glycosyltransferase</keyword>
<evidence type="ECO:0000256" key="12">
    <source>
        <dbReference type="PIRNR" id="PIRNR006250"/>
    </source>
</evidence>
<dbReference type="NCBIfam" id="TIGR00078">
    <property type="entry name" value="nadC"/>
    <property type="match status" value="1"/>
</dbReference>
<evidence type="ECO:0000256" key="1">
    <source>
        <dbReference type="ARBA" id="ARBA00003237"/>
    </source>
</evidence>
<dbReference type="AlphaFoldDB" id="Q2T0G6"/>
<evidence type="ECO:0000256" key="13">
    <source>
        <dbReference type="PIRSR" id="PIRSR006250-1"/>
    </source>
</evidence>
<dbReference type="InterPro" id="IPR004393">
    <property type="entry name" value="NadC"/>
</dbReference>
<dbReference type="Proteomes" id="UP000001930">
    <property type="component" value="Chromosome I"/>
</dbReference>
<evidence type="ECO:0000256" key="11">
    <source>
        <dbReference type="ARBA" id="ARBA00069173"/>
    </source>
</evidence>
<dbReference type="InterPro" id="IPR013785">
    <property type="entry name" value="Aldolase_TIM"/>
</dbReference>
<protein>
    <recommendedName>
        <fullName evidence="11">Probable nicotinate-nucleotide pyrophosphorylase [carboxylating]</fullName>
        <ecNumber evidence="5">2.4.2.19</ecNumber>
    </recommendedName>
    <alternativeName>
        <fullName evidence="9">Quinolinate phosphoribosyltransferase [decarboxylating]</fullName>
    </alternativeName>
</protein>
<dbReference type="SUPFAM" id="SSF51690">
    <property type="entry name" value="Nicotinate/Quinolinate PRTase C-terminal domain-like"/>
    <property type="match status" value="1"/>
</dbReference>
<dbReference type="EC" id="2.4.2.19" evidence="5"/>
<dbReference type="Gene3D" id="3.90.1170.20">
    <property type="entry name" value="Quinolinate phosphoribosyl transferase, N-terminal domain"/>
    <property type="match status" value="1"/>
</dbReference>
<evidence type="ECO:0000256" key="9">
    <source>
        <dbReference type="ARBA" id="ARBA00033102"/>
    </source>
</evidence>
<dbReference type="EMBL" id="CP000086">
    <property type="protein sequence ID" value="ABC36505.1"/>
    <property type="molecule type" value="Genomic_DNA"/>
</dbReference>
<evidence type="ECO:0000256" key="6">
    <source>
        <dbReference type="ARBA" id="ARBA00022642"/>
    </source>
</evidence>
<evidence type="ECO:0000256" key="4">
    <source>
        <dbReference type="ARBA" id="ARBA00011218"/>
    </source>
</evidence>
<dbReference type="PIRSF" id="PIRSF006250">
    <property type="entry name" value="NadC_ModD"/>
    <property type="match status" value="1"/>
</dbReference>
<evidence type="ECO:0000256" key="2">
    <source>
        <dbReference type="ARBA" id="ARBA00004893"/>
    </source>
</evidence>
<dbReference type="KEGG" id="bte:BTH_I0777"/>
<keyword evidence="17" id="KW-1185">Reference proteome</keyword>
<dbReference type="Pfam" id="PF01729">
    <property type="entry name" value="QRPTase_C"/>
    <property type="match status" value="1"/>
</dbReference>
<feature type="binding site" evidence="13">
    <location>
        <position position="182"/>
    </location>
    <ligand>
        <name>substrate</name>
    </ligand>
</feature>
<feature type="binding site" evidence="13">
    <location>
        <begin position="255"/>
        <end position="257"/>
    </location>
    <ligand>
        <name>substrate</name>
    </ligand>
</feature>
<dbReference type="HOGENOM" id="CLU_039622_0_3_4"/>
<evidence type="ECO:0000256" key="5">
    <source>
        <dbReference type="ARBA" id="ARBA00011944"/>
    </source>
</evidence>
<keyword evidence="8 12" id="KW-0808">Transferase</keyword>
<dbReference type="SUPFAM" id="SSF54675">
    <property type="entry name" value="Nicotinate/Quinolinate PRTase N-terminal domain-like"/>
    <property type="match status" value="1"/>
</dbReference>
<evidence type="ECO:0000256" key="3">
    <source>
        <dbReference type="ARBA" id="ARBA00009400"/>
    </source>
</evidence>
<dbReference type="GO" id="GO:0005737">
    <property type="term" value="C:cytoplasm"/>
    <property type="evidence" value="ECO:0007669"/>
    <property type="project" value="TreeGrafter"/>
</dbReference>
<dbReference type="GO" id="GO:0009435">
    <property type="term" value="P:NAD+ biosynthetic process"/>
    <property type="evidence" value="ECO:0007669"/>
    <property type="project" value="UniProtKB-UniPathway"/>
</dbReference>
<accession>Q2T0G6</accession>
<evidence type="ECO:0000256" key="10">
    <source>
        <dbReference type="ARBA" id="ARBA00047445"/>
    </source>
</evidence>
<evidence type="ECO:0000313" key="17">
    <source>
        <dbReference type="Proteomes" id="UP000001930"/>
    </source>
</evidence>
<organism evidence="16 17">
    <name type="scientific">Burkholderia thailandensis (strain ATCC 700388 / DSM 13276 / CCUG 48851 / CIP 106301 / E264)</name>
    <dbReference type="NCBI Taxonomy" id="271848"/>
    <lineage>
        <taxon>Bacteria</taxon>
        <taxon>Pseudomonadati</taxon>
        <taxon>Pseudomonadota</taxon>
        <taxon>Betaproteobacteria</taxon>
        <taxon>Burkholderiales</taxon>
        <taxon>Burkholderiaceae</taxon>
        <taxon>Burkholderia</taxon>
        <taxon>pseudomallei group</taxon>
    </lineage>
</organism>
<comment type="function">
    <text evidence="1">Involved in the catabolism of quinolinic acid (QA).</text>
</comment>
<proteinExistence type="inferred from homology"/>
<sequence>MTNGAMSPLFAEISREYGAAFDAAIARNVADALAEDVGGGDQTGRLVPDGAPRRARVIVREEAVLCGVPWFDAVVRAVDPSIEVDWRYREGDRMTADSTVCELRGPARSLLTAERNALNFLQLLSGVATATRRYVDRIADTRTRILDTRKTLPGLRLAQKYAVRVGGGANQRLALYAGILIKENHIAAAGGVGEALDAAFALNAAVPVQIEVETLDQLRTALAHGARSVLLDNFTLDMMRDAVRITEGRAVLEVSGGVNFDTVRAIAETGVDRISIGALTKDVRAIDYSMRIVE</sequence>